<evidence type="ECO:0000313" key="2">
    <source>
        <dbReference type="EMBL" id="KFB11078.1"/>
    </source>
</evidence>
<dbReference type="PATRIC" id="fig|472175.3.peg.2109"/>
<dbReference type="RefSeq" id="WP_036482605.1">
    <property type="nucleotide sequence ID" value="NZ_JMQM01000001.1"/>
</dbReference>
<evidence type="ECO:0000313" key="3">
    <source>
        <dbReference type="Proteomes" id="UP000053675"/>
    </source>
</evidence>
<proteinExistence type="predicted"/>
<protein>
    <submittedName>
        <fullName evidence="2">Uncharacterized protein</fullName>
    </submittedName>
</protein>
<dbReference type="OrthoDB" id="8479776at2"/>
<keyword evidence="1" id="KW-0175">Coiled coil</keyword>
<dbReference type="EMBL" id="JMQM01000001">
    <property type="protein sequence ID" value="KFB11078.1"/>
    <property type="molecule type" value="Genomic_DNA"/>
</dbReference>
<dbReference type="STRING" id="472175.EL18_02120"/>
<keyword evidence="3" id="KW-1185">Reference proteome</keyword>
<organism evidence="2 3">
    <name type="scientific">Nitratireductor basaltis</name>
    <dbReference type="NCBI Taxonomy" id="472175"/>
    <lineage>
        <taxon>Bacteria</taxon>
        <taxon>Pseudomonadati</taxon>
        <taxon>Pseudomonadota</taxon>
        <taxon>Alphaproteobacteria</taxon>
        <taxon>Hyphomicrobiales</taxon>
        <taxon>Phyllobacteriaceae</taxon>
        <taxon>Nitratireductor</taxon>
    </lineage>
</organism>
<reference evidence="2 3" key="1">
    <citation type="submission" date="2014-05" db="EMBL/GenBank/DDBJ databases">
        <title>Draft Genome Sequence of Nitratireductor basaltis Strain UMTGB225, A Marine Bacterium Isolated from Green Barrel Tunicate.</title>
        <authorList>
            <person name="Gan H.Y."/>
        </authorList>
    </citation>
    <scope>NUCLEOTIDE SEQUENCE [LARGE SCALE GENOMIC DNA]</scope>
    <source>
        <strain evidence="2 3">UMTGB225</strain>
    </source>
</reference>
<sequence length="199" mass="23217">MTKTLSVTGYIRRAPSDPYAEARERKTQQLQAEVREMKRKDNMSEDLKEGNIYFWRWADAERDAQCGPYQSYHCCSQLAVVTNGKLMDTYWHGSDNKVLDPASVSLTLLGNKDDLVEIREWNIHYYRPEDIIDMRHPNNSSGPIYLRKGADRDAETMLKLIESRLEQIRRDIEFGKRRLELLTTQAEQVRAGNLSEVYL</sequence>
<feature type="coiled-coil region" evidence="1">
    <location>
        <begin position="158"/>
        <end position="185"/>
    </location>
</feature>
<dbReference type="AlphaFoldDB" id="A0A084UDP2"/>
<evidence type="ECO:0000256" key="1">
    <source>
        <dbReference type="SAM" id="Coils"/>
    </source>
</evidence>
<name>A0A084UDP2_9HYPH</name>
<accession>A0A084UDP2</accession>
<gene>
    <name evidence="2" type="ORF">EL18_02120</name>
</gene>
<comment type="caution">
    <text evidence="2">The sequence shown here is derived from an EMBL/GenBank/DDBJ whole genome shotgun (WGS) entry which is preliminary data.</text>
</comment>
<dbReference type="Proteomes" id="UP000053675">
    <property type="component" value="Unassembled WGS sequence"/>
</dbReference>